<dbReference type="Gene3D" id="1.20.1250.20">
    <property type="entry name" value="MFS general substrate transporter like domains"/>
    <property type="match status" value="2"/>
</dbReference>
<dbReference type="eggNOG" id="KOG2504">
    <property type="taxonomic scope" value="Eukaryota"/>
</dbReference>
<dbReference type="HOGENOM" id="CLU_001265_1_1_1"/>
<keyword evidence="3" id="KW-1133">Transmembrane helix</keyword>
<feature type="transmembrane region" description="Helical" evidence="3">
    <location>
        <begin position="169"/>
        <end position="189"/>
    </location>
</feature>
<protein>
    <recommendedName>
        <fullName evidence="4">Major facilitator superfamily (MFS) profile domain-containing protein</fullName>
    </recommendedName>
</protein>
<dbReference type="InterPro" id="IPR050327">
    <property type="entry name" value="Proton-linked_MCT"/>
</dbReference>
<feature type="transmembrane region" description="Helical" evidence="3">
    <location>
        <begin position="137"/>
        <end position="157"/>
    </location>
</feature>
<feature type="transmembrane region" description="Helical" evidence="3">
    <location>
        <begin position="82"/>
        <end position="104"/>
    </location>
</feature>
<evidence type="ECO:0000256" key="2">
    <source>
        <dbReference type="ARBA" id="ARBA00006727"/>
    </source>
</evidence>
<dbReference type="PANTHER" id="PTHR11360">
    <property type="entry name" value="MONOCARBOXYLATE TRANSPORTER"/>
    <property type="match status" value="1"/>
</dbReference>
<feature type="domain" description="Major facilitator superfamily (MFS) profile" evidence="4">
    <location>
        <begin position="45"/>
        <end position="423"/>
    </location>
</feature>
<dbReference type="InterPro" id="IPR011701">
    <property type="entry name" value="MFS"/>
</dbReference>
<evidence type="ECO:0000313" key="6">
    <source>
        <dbReference type="Proteomes" id="UP000007431"/>
    </source>
</evidence>
<comment type="similarity">
    <text evidence="2">Belongs to the major facilitator superfamily. Monocarboxylate porter (TC 2.A.1.13) family.</text>
</comment>
<feature type="transmembrane region" description="Helical" evidence="3">
    <location>
        <begin position="396"/>
        <end position="417"/>
    </location>
</feature>
<reference evidence="5 6" key="1">
    <citation type="journal article" date="2010" name="Nat. Biotechnol.">
        <title>Genome sequence of the model mushroom Schizophyllum commune.</title>
        <authorList>
            <person name="Ohm R.A."/>
            <person name="de Jong J.F."/>
            <person name="Lugones L.G."/>
            <person name="Aerts A."/>
            <person name="Kothe E."/>
            <person name="Stajich J.E."/>
            <person name="de Vries R.P."/>
            <person name="Record E."/>
            <person name="Levasseur A."/>
            <person name="Baker S.E."/>
            <person name="Bartholomew K.A."/>
            <person name="Coutinho P.M."/>
            <person name="Erdmann S."/>
            <person name="Fowler T.J."/>
            <person name="Gathman A.C."/>
            <person name="Lombard V."/>
            <person name="Henrissat B."/>
            <person name="Knabe N."/>
            <person name="Kuees U."/>
            <person name="Lilly W.W."/>
            <person name="Lindquist E."/>
            <person name="Lucas S."/>
            <person name="Magnuson J.K."/>
            <person name="Piumi F."/>
            <person name="Raudaskoski M."/>
            <person name="Salamov A."/>
            <person name="Schmutz J."/>
            <person name="Schwarze F.W.M.R."/>
            <person name="vanKuyk P.A."/>
            <person name="Horton J.S."/>
            <person name="Grigoriev I.V."/>
            <person name="Woesten H.A.B."/>
        </authorList>
    </citation>
    <scope>NUCLEOTIDE SEQUENCE [LARGE SCALE GENOMIC DNA]</scope>
    <source>
        <strain evidence="6">H4-8 / FGSC 9210</strain>
    </source>
</reference>
<feature type="transmembrane region" description="Helical" evidence="3">
    <location>
        <begin position="368"/>
        <end position="390"/>
    </location>
</feature>
<dbReference type="GO" id="GO:0016020">
    <property type="term" value="C:membrane"/>
    <property type="evidence" value="ECO:0007669"/>
    <property type="project" value="UniProtKB-SubCell"/>
</dbReference>
<dbReference type="SUPFAM" id="SSF103473">
    <property type="entry name" value="MFS general substrate transporter"/>
    <property type="match status" value="1"/>
</dbReference>
<feature type="transmembrane region" description="Helical" evidence="3">
    <location>
        <begin position="46"/>
        <end position="70"/>
    </location>
</feature>
<feature type="transmembrane region" description="Helical" evidence="3">
    <location>
        <begin position="110"/>
        <end position="130"/>
    </location>
</feature>
<keyword evidence="3" id="KW-0472">Membrane</keyword>
<dbReference type="PANTHER" id="PTHR11360:SF177">
    <property type="entry name" value="RIBOFLAVIN TRANSPORTER MCH5"/>
    <property type="match status" value="1"/>
</dbReference>
<dbReference type="InterPro" id="IPR020846">
    <property type="entry name" value="MFS_dom"/>
</dbReference>
<dbReference type="InterPro" id="IPR036259">
    <property type="entry name" value="MFS_trans_sf"/>
</dbReference>
<name>D8PYW6_SCHCM</name>
<dbReference type="VEuPathDB" id="FungiDB:SCHCODRAFT_02492230"/>
<gene>
    <name evidence="5" type="ORF">SCHCODRAFT_53388</name>
</gene>
<evidence type="ECO:0000256" key="1">
    <source>
        <dbReference type="ARBA" id="ARBA00004141"/>
    </source>
</evidence>
<feature type="transmembrane region" description="Helical" evidence="3">
    <location>
        <begin position="330"/>
        <end position="356"/>
    </location>
</feature>
<evidence type="ECO:0000259" key="4">
    <source>
        <dbReference type="PROSITE" id="PS50850"/>
    </source>
</evidence>
<dbReference type="OMA" id="SACVAQT"/>
<dbReference type="AlphaFoldDB" id="D8PYW6"/>
<dbReference type="Proteomes" id="UP000007431">
    <property type="component" value="Unassembled WGS sequence"/>
</dbReference>
<keyword evidence="3" id="KW-0812">Transmembrane</keyword>
<feature type="transmembrane region" description="Helical" evidence="3">
    <location>
        <begin position="245"/>
        <end position="270"/>
    </location>
</feature>
<accession>D8PYW6</accession>
<evidence type="ECO:0000256" key="3">
    <source>
        <dbReference type="SAM" id="Phobius"/>
    </source>
</evidence>
<sequence>MLPSTRVEGLAHDEGSSLHPILQDARQGTQVHSNSPPSRASSFCTVFGAFLALLFSFGNLSAFGTFQAWYMHNQFRGFPSSTIAWIGSAQLFMFFASGACIGHLCDAYGPGWLLLSGGLSTTFSILMTSLSTEFYQFLFCQGVLFGLGAGMLFYPAMTSVSSHFTAYRATALGIVATGSSVGGVIFPIMLERLFSKIGFAWTLRVVGLFNAAGCLLAWLLVSSRATAKGIQSPIFDHATSRDEKYMLLVAGSCLVSFGLYTPPTFIVSFAQSYGITSARANTALVVLNAASAFGRLLPAYLADRAGNFNLLAPAAALTLPSAPGACAPSLASIIAFAAIYGFLSGAFISVVTPCVAQISPAGRVGARVGMLYSAISVPSLLAGPIAGALLHRADGSYTGMMLYAGITILCGSILIVCARMQTEGRLLAKV</sequence>
<dbReference type="Pfam" id="PF07690">
    <property type="entry name" value="MFS_1"/>
    <property type="match status" value="1"/>
</dbReference>
<dbReference type="EMBL" id="GL377304">
    <property type="protein sequence ID" value="EFI98765.1"/>
    <property type="molecule type" value="Genomic_DNA"/>
</dbReference>
<dbReference type="GO" id="GO:0022857">
    <property type="term" value="F:transmembrane transporter activity"/>
    <property type="evidence" value="ECO:0007669"/>
    <property type="project" value="InterPro"/>
</dbReference>
<feature type="transmembrane region" description="Helical" evidence="3">
    <location>
        <begin position="201"/>
        <end position="221"/>
    </location>
</feature>
<organism evidence="6">
    <name type="scientific">Schizophyllum commune (strain H4-8 / FGSC 9210)</name>
    <name type="common">Split gill fungus</name>
    <dbReference type="NCBI Taxonomy" id="578458"/>
    <lineage>
        <taxon>Eukaryota</taxon>
        <taxon>Fungi</taxon>
        <taxon>Dikarya</taxon>
        <taxon>Basidiomycota</taxon>
        <taxon>Agaricomycotina</taxon>
        <taxon>Agaricomycetes</taxon>
        <taxon>Agaricomycetidae</taxon>
        <taxon>Agaricales</taxon>
        <taxon>Schizophyllaceae</taxon>
        <taxon>Schizophyllum</taxon>
    </lineage>
</organism>
<keyword evidence="6" id="KW-1185">Reference proteome</keyword>
<dbReference type="PROSITE" id="PS50850">
    <property type="entry name" value="MFS"/>
    <property type="match status" value="1"/>
</dbReference>
<proteinExistence type="inferred from homology"/>
<dbReference type="InParanoid" id="D8PYW6"/>
<evidence type="ECO:0000313" key="5">
    <source>
        <dbReference type="EMBL" id="EFI98765.1"/>
    </source>
</evidence>
<comment type="subcellular location">
    <subcellularLocation>
        <location evidence="1">Membrane</location>
        <topology evidence="1">Multi-pass membrane protein</topology>
    </subcellularLocation>
</comment>